<dbReference type="WBParaSite" id="nRc.2.0.1.t04786-RA">
    <property type="protein sequence ID" value="nRc.2.0.1.t04786-RA"/>
    <property type="gene ID" value="nRc.2.0.1.g04786"/>
</dbReference>
<name>A0A915HTC3_ROMCU</name>
<dbReference type="AlphaFoldDB" id="A0A915HTC3"/>
<proteinExistence type="predicted"/>
<dbReference type="Proteomes" id="UP000887565">
    <property type="component" value="Unplaced"/>
</dbReference>
<evidence type="ECO:0000313" key="1">
    <source>
        <dbReference type="Proteomes" id="UP000887565"/>
    </source>
</evidence>
<evidence type="ECO:0000313" key="2">
    <source>
        <dbReference type="WBParaSite" id="nRc.2.0.1.t04786-RA"/>
    </source>
</evidence>
<reference evidence="2" key="1">
    <citation type="submission" date="2022-11" db="UniProtKB">
        <authorList>
            <consortium name="WormBaseParasite"/>
        </authorList>
    </citation>
    <scope>IDENTIFICATION</scope>
</reference>
<sequence length="72" mass="7258">MAAVLGHQNRPEAPVYPPSVITLTFPVVLGVVDGFKVTSIAYFGGGGSKAGVCASAETITAAKNPILITQTG</sequence>
<protein>
    <submittedName>
        <fullName evidence="2">Uncharacterized protein</fullName>
    </submittedName>
</protein>
<organism evidence="1 2">
    <name type="scientific">Romanomermis culicivorax</name>
    <name type="common">Nematode worm</name>
    <dbReference type="NCBI Taxonomy" id="13658"/>
    <lineage>
        <taxon>Eukaryota</taxon>
        <taxon>Metazoa</taxon>
        <taxon>Ecdysozoa</taxon>
        <taxon>Nematoda</taxon>
        <taxon>Enoplea</taxon>
        <taxon>Dorylaimia</taxon>
        <taxon>Mermithida</taxon>
        <taxon>Mermithoidea</taxon>
        <taxon>Mermithidae</taxon>
        <taxon>Romanomermis</taxon>
    </lineage>
</organism>
<accession>A0A915HTC3</accession>
<keyword evidence="1" id="KW-1185">Reference proteome</keyword>